<feature type="region of interest" description="Disordered" evidence="1">
    <location>
        <begin position="1"/>
        <end position="23"/>
    </location>
</feature>
<dbReference type="EMBL" id="GL433853">
    <property type="protein sequence ID" value="EFN53073.1"/>
    <property type="molecule type" value="Genomic_DNA"/>
</dbReference>
<evidence type="ECO:0000256" key="1">
    <source>
        <dbReference type="SAM" id="MobiDB-lite"/>
    </source>
</evidence>
<feature type="region of interest" description="Disordered" evidence="1">
    <location>
        <begin position="175"/>
        <end position="326"/>
    </location>
</feature>
<dbReference type="OMA" id="EAIMEIR"/>
<gene>
    <name evidence="2" type="ORF">CHLNCDRAFT_137371</name>
</gene>
<dbReference type="KEGG" id="cvr:CHLNCDRAFT_137371"/>
<feature type="compositionally biased region" description="Basic and acidic residues" evidence="1">
    <location>
        <begin position="300"/>
        <end position="319"/>
    </location>
</feature>
<sequence>MAAKTENAFEVLTREEAAPEVENPAAVVTQEDVDLGLAGKAELQQEMKVASGGPAAMVDAPPTPGRTGPLPQTQPPIKPDAAKEHGEAAQERAGEMKEAGEHKAGELAESAKHTVADVRQRAEELAEAGRERAAEAGEAAREYTGAARDKAADVAHAMGDSVSQAVEYIKEHLPEVHVERAESSPEERESQALLDEAMAMAGGAPVPIRTEAPRPAPSRPAAEPAPSASAAAPPATIPGAELDTEPFRAYEPRTATDVANRAAERAAEVSEAARAKAAEMVHRTPGSAAAPEHTGGARQAAKEAAPDELAARVEREEQSAKGPLEALMDTVKSTTDYVKQHVLRSPPGSPRAGTPQPAGHPEPEVVVVRRTGSGRVHEYSALPGDLHPAQLARAARVVREKVLHAPAATEATAAEARDATVGGMRAAGQEIEGTARAATDKAEGAYEQARDTAGSAADAAAAKLDAAKRAVTEGAGRAADTARDTAGRAGDAAREAAGRAEARAGEAGGGARGLHEKHEGAKAAAFAEGRATEAERQELQQGAEHWNPPPKTPEDAARQAGIIPSDTESLLKQRGGAAYEAHEAREDEERNKIRTSELLDEASLAYGEENLAPGDLSDVKTEAEGGGPLADMSRGGAGAGEGLKGALGRVSAGAKEDAVQDLGKDEPGDEGEIPS</sequence>
<feature type="region of interest" description="Disordered" evidence="1">
    <location>
        <begin position="339"/>
        <end position="372"/>
    </location>
</feature>
<feature type="compositionally biased region" description="Basic and acidic residues" evidence="1">
    <location>
        <begin position="80"/>
        <end position="153"/>
    </location>
</feature>
<dbReference type="Proteomes" id="UP000008141">
    <property type="component" value="Unassembled WGS sequence"/>
</dbReference>
<dbReference type="AlphaFoldDB" id="E1ZMA3"/>
<reference evidence="2 3" key="1">
    <citation type="journal article" date="2010" name="Plant Cell">
        <title>The Chlorella variabilis NC64A genome reveals adaptation to photosymbiosis, coevolution with viruses, and cryptic sex.</title>
        <authorList>
            <person name="Blanc G."/>
            <person name="Duncan G."/>
            <person name="Agarkova I."/>
            <person name="Borodovsky M."/>
            <person name="Gurnon J."/>
            <person name="Kuo A."/>
            <person name="Lindquist E."/>
            <person name="Lucas S."/>
            <person name="Pangilinan J."/>
            <person name="Polle J."/>
            <person name="Salamov A."/>
            <person name="Terry A."/>
            <person name="Yamada T."/>
            <person name="Dunigan D.D."/>
            <person name="Grigoriev I.V."/>
            <person name="Claverie J.M."/>
            <person name="Van Etten J.L."/>
        </authorList>
    </citation>
    <scope>NUCLEOTIDE SEQUENCE [LARGE SCALE GENOMIC DNA]</scope>
    <source>
        <strain evidence="2 3">NC64A</strain>
    </source>
</reference>
<evidence type="ECO:0000313" key="2">
    <source>
        <dbReference type="EMBL" id="EFN53073.1"/>
    </source>
</evidence>
<feature type="compositionally biased region" description="Gly residues" evidence="1">
    <location>
        <begin position="635"/>
        <end position="645"/>
    </location>
</feature>
<dbReference type="InParanoid" id="E1ZMA3"/>
<feature type="compositionally biased region" description="Basic and acidic residues" evidence="1">
    <location>
        <begin position="654"/>
        <end position="666"/>
    </location>
</feature>
<feature type="compositionally biased region" description="Basic and acidic residues" evidence="1">
    <location>
        <begin position="480"/>
        <end position="504"/>
    </location>
</feature>
<feature type="region of interest" description="Disordered" evidence="1">
    <location>
        <begin position="49"/>
        <end position="155"/>
    </location>
</feature>
<keyword evidence="3" id="KW-1185">Reference proteome</keyword>
<dbReference type="RefSeq" id="XP_005845175.1">
    <property type="nucleotide sequence ID" value="XM_005845113.1"/>
</dbReference>
<accession>E1ZMA3</accession>
<feature type="region of interest" description="Disordered" evidence="1">
    <location>
        <begin position="471"/>
        <end position="560"/>
    </location>
</feature>
<proteinExistence type="predicted"/>
<feature type="region of interest" description="Disordered" evidence="1">
    <location>
        <begin position="607"/>
        <end position="675"/>
    </location>
</feature>
<name>E1ZMA3_CHLVA</name>
<evidence type="ECO:0000313" key="3">
    <source>
        <dbReference type="Proteomes" id="UP000008141"/>
    </source>
</evidence>
<protein>
    <submittedName>
        <fullName evidence="2">Uncharacterized protein</fullName>
    </submittedName>
</protein>
<dbReference type="OrthoDB" id="515894at2759"/>
<feature type="compositionally biased region" description="Basic and acidic residues" evidence="1">
    <location>
        <begin position="262"/>
        <end position="282"/>
    </location>
</feature>
<feature type="compositionally biased region" description="Low complexity" evidence="1">
    <location>
        <begin position="219"/>
        <end position="234"/>
    </location>
</feature>
<dbReference type="GeneID" id="17352541"/>
<organism evidence="3">
    <name type="scientific">Chlorella variabilis</name>
    <name type="common">Green alga</name>
    <dbReference type="NCBI Taxonomy" id="554065"/>
    <lineage>
        <taxon>Eukaryota</taxon>
        <taxon>Viridiplantae</taxon>
        <taxon>Chlorophyta</taxon>
        <taxon>core chlorophytes</taxon>
        <taxon>Trebouxiophyceae</taxon>
        <taxon>Chlorellales</taxon>
        <taxon>Chlorellaceae</taxon>
        <taxon>Chlorella clade</taxon>
        <taxon>Chlorella</taxon>
    </lineage>
</organism>
<feature type="compositionally biased region" description="Basic and acidic residues" evidence="1">
    <location>
        <begin position="175"/>
        <end position="190"/>
    </location>
</feature>